<dbReference type="InterPro" id="IPR015053">
    <property type="entry name" value="DUF1871"/>
</dbReference>
<evidence type="ECO:0000313" key="2">
    <source>
        <dbReference type="Proteomes" id="UP000234748"/>
    </source>
</evidence>
<organism evidence="1 2">
    <name type="scientific">Peribacillus deserti</name>
    <dbReference type="NCBI Taxonomy" id="673318"/>
    <lineage>
        <taxon>Bacteria</taxon>
        <taxon>Bacillati</taxon>
        <taxon>Bacillota</taxon>
        <taxon>Bacilli</taxon>
        <taxon>Bacillales</taxon>
        <taxon>Bacillaceae</taxon>
        <taxon>Peribacillus</taxon>
    </lineage>
</organism>
<reference evidence="1 2" key="1">
    <citation type="submission" date="2017-11" db="EMBL/GenBank/DDBJ databases">
        <title>Comparitive Functional Genomics of Dry Heat Resistant strains isolated from the Viking Spacecraft.</title>
        <authorList>
            <person name="Seuylemezian A."/>
            <person name="Cooper K."/>
            <person name="Vaishampayan P."/>
        </authorList>
    </citation>
    <scope>NUCLEOTIDE SEQUENCE [LARGE SCALE GENOMIC DNA]</scope>
    <source>
        <strain evidence="1 2">V1-29</strain>
    </source>
</reference>
<accession>A0A2N5M7T0</accession>
<sequence length="89" mass="10068">MNILNKQDKSIPLNQWLEEWDPLNIGPSSYDTEKADIMGILYITDNPRTVAAKIKEIIEFSFEETLSMEKCLAAANTMLLLKNDSSCSI</sequence>
<dbReference type="InterPro" id="IPR023162">
    <property type="entry name" value="Apc36109-like_dom_sf"/>
</dbReference>
<dbReference type="OrthoDB" id="2353632at2"/>
<dbReference type="Proteomes" id="UP000234748">
    <property type="component" value="Unassembled WGS sequence"/>
</dbReference>
<comment type="caution">
    <text evidence="1">The sequence shown here is derived from an EMBL/GenBank/DDBJ whole genome shotgun (WGS) entry which is preliminary data.</text>
</comment>
<protein>
    <submittedName>
        <fullName evidence="1">DUF1871 domain-containing protein</fullName>
    </submittedName>
</protein>
<keyword evidence="2" id="KW-1185">Reference proteome</keyword>
<dbReference type="Gene3D" id="1.10.340.20">
    <property type="entry name" value="Apc36109-like domain"/>
    <property type="match status" value="1"/>
</dbReference>
<dbReference type="EMBL" id="PGUY01000023">
    <property type="protein sequence ID" value="PLT30353.1"/>
    <property type="molecule type" value="Genomic_DNA"/>
</dbReference>
<gene>
    <name evidence="1" type="ORF">CUU66_08415</name>
</gene>
<evidence type="ECO:0000313" key="1">
    <source>
        <dbReference type="EMBL" id="PLT30353.1"/>
    </source>
</evidence>
<name>A0A2N5M7T0_9BACI</name>
<proteinExistence type="predicted"/>
<dbReference type="SUPFAM" id="SSF116922">
    <property type="entry name" value="YugE-like"/>
    <property type="match status" value="1"/>
</dbReference>
<dbReference type="Pfam" id="PF08958">
    <property type="entry name" value="DUF1871"/>
    <property type="match status" value="1"/>
</dbReference>
<dbReference type="AlphaFoldDB" id="A0A2N5M7T0"/>